<feature type="compositionally biased region" description="Acidic residues" evidence="1">
    <location>
        <begin position="33"/>
        <end position="43"/>
    </location>
</feature>
<gene>
    <name evidence="3" type="ORF">HOLleu_36969</name>
    <name evidence="2" type="ORF">HOLleu_43978</name>
</gene>
<evidence type="ECO:0000313" key="4">
    <source>
        <dbReference type="Proteomes" id="UP001152320"/>
    </source>
</evidence>
<evidence type="ECO:0000313" key="3">
    <source>
        <dbReference type="EMBL" id="KAJ8024277.1"/>
    </source>
</evidence>
<dbReference type="Proteomes" id="UP001152320">
    <property type="component" value="Chromosome 19"/>
</dbReference>
<protein>
    <submittedName>
        <fullName evidence="3">Uncharacterized protein</fullName>
    </submittedName>
</protein>
<accession>A0A9Q0YKS0</accession>
<proteinExistence type="predicted"/>
<feature type="region of interest" description="Disordered" evidence="1">
    <location>
        <begin position="1"/>
        <end position="69"/>
    </location>
</feature>
<sequence>MQTETSEGCSEHTSTANHFKLKKDENRLHEQEDGNDECEEEPGDKEQSNGGNEEEGDSGKEGVNEVNDF</sequence>
<keyword evidence="4" id="KW-1185">Reference proteome</keyword>
<dbReference type="AlphaFoldDB" id="A0A9Q0YKS0"/>
<reference evidence="3" key="1">
    <citation type="submission" date="2021-10" db="EMBL/GenBank/DDBJ databases">
        <title>Tropical sea cucumber genome reveals ecological adaptation and Cuvierian tubules defense mechanism.</title>
        <authorList>
            <person name="Chen T."/>
        </authorList>
    </citation>
    <scope>NUCLEOTIDE SEQUENCE</scope>
    <source>
        <strain evidence="3">Nanhai2018</strain>
        <tissue evidence="3">Muscle</tissue>
    </source>
</reference>
<feature type="compositionally biased region" description="Polar residues" evidence="1">
    <location>
        <begin position="1"/>
        <end position="17"/>
    </location>
</feature>
<comment type="caution">
    <text evidence="3">The sequence shown here is derived from an EMBL/GenBank/DDBJ whole genome shotgun (WGS) entry which is preliminary data.</text>
</comment>
<feature type="compositionally biased region" description="Basic and acidic residues" evidence="1">
    <location>
        <begin position="22"/>
        <end position="32"/>
    </location>
</feature>
<name>A0A9Q0YKS0_HOLLE</name>
<organism evidence="3 4">
    <name type="scientific">Holothuria leucospilota</name>
    <name type="common">Black long sea cucumber</name>
    <name type="synonym">Mertensiothuria leucospilota</name>
    <dbReference type="NCBI Taxonomy" id="206669"/>
    <lineage>
        <taxon>Eukaryota</taxon>
        <taxon>Metazoa</taxon>
        <taxon>Echinodermata</taxon>
        <taxon>Eleutherozoa</taxon>
        <taxon>Echinozoa</taxon>
        <taxon>Holothuroidea</taxon>
        <taxon>Aspidochirotacea</taxon>
        <taxon>Aspidochirotida</taxon>
        <taxon>Holothuriidae</taxon>
        <taxon>Holothuria</taxon>
    </lineage>
</organism>
<dbReference type="EMBL" id="JAIZAY010000019">
    <property type="protein sequence ID" value="KAJ8024277.1"/>
    <property type="molecule type" value="Genomic_DNA"/>
</dbReference>
<dbReference type="EMBL" id="JAIZAY010000563">
    <property type="protein sequence ID" value="KAJ8018175.1"/>
    <property type="molecule type" value="Genomic_DNA"/>
</dbReference>
<evidence type="ECO:0000256" key="1">
    <source>
        <dbReference type="SAM" id="MobiDB-lite"/>
    </source>
</evidence>
<evidence type="ECO:0000313" key="2">
    <source>
        <dbReference type="EMBL" id="KAJ8018175.1"/>
    </source>
</evidence>